<dbReference type="Proteomes" id="UP000485058">
    <property type="component" value="Unassembled WGS sequence"/>
</dbReference>
<evidence type="ECO:0000256" key="1">
    <source>
        <dbReference type="SAM" id="MobiDB-lite"/>
    </source>
</evidence>
<feature type="compositionally biased region" description="Low complexity" evidence="1">
    <location>
        <begin position="49"/>
        <end position="59"/>
    </location>
</feature>
<feature type="non-terminal residue" evidence="2">
    <location>
        <position position="1"/>
    </location>
</feature>
<sequence>GQSCQELQRGRAGHSVSRRAVRSSLTWPGNALAGAPAAAENCPLPPPRLSSAAASPACRQMRSTDAATV</sequence>
<feature type="region of interest" description="Disordered" evidence="1">
    <location>
        <begin position="49"/>
        <end position="69"/>
    </location>
</feature>
<protein>
    <submittedName>
        <fullName evidence="2">Uncharacterized protein</fullName>
    </submittedName>
</protein>
<reference evidence="2 3" key="1">
    <citation type="submission" date="2020-02" db="EMBL/GenBank/DDBJ databases">
        <title>Draft genome sequence of Haematococcus lacustris strain NIES-144.</title>
        <authorList>
            <person name="Morimoto D."/>
            <person name="Nakagawa S."/>
            <person name="Yoshida T."/>
            <person name="Sawayama S."/>
        </authorList>
    </citation>
    <scope>NUCLEOTIDE SEQUENCE [LARGE SCALE GENOMIC DNA]</scope>
    <source>
        <strain evidence="2 3">NIES-144</strain>
    </source>
</reference>
<organism evidence="2 3">
    <name type="scientific">Haematococcus lacustris</name>
    <name type="common">Green alga</name>
    <name type="synonym">Haematococcus pluvialis</name>
    <dbReference type="NCBI Taxonomy" id="44745"/>
    <lineage>
        <taxon>Eukaryota</taxon>
        <taxon>Viridiplantae</taxon>
        <taxon>Chlorophyta</taxon>
        <taxon>core chlorophytes</taxon>
        <taxon>Chlorophyceae</taxon>
        <taxon>CS clade</taxon>
        <taxon>Chlamydomonadales</taxon>
        <taxon>Haematococcaceae</taxon>
        <taxon>Haematococcus</taxon>
    </lineage>
</organism>
<name>A0A6A0A2T0_HAELA</name>
<dbReference type="AlphaFoldDB" id="A0A6A0A2T0"/>
<evidence type="ECO:0000313" key="3">
    <source>
        <dbReference type="Proteomes" id="UP000485058"/>
    </source>
</evidence>
<gene>
    <name evidence="2" type="ORF">HaLaN_24360</name>
</gene>
<keyword evidence="3" id="KW-1185">Reference proteome</keyword>
<proteinExistence type="predicted"/>
<evidence type="ECO:0000313" key="2">
    <source>
        <dbReference type="EMBL" id="GFH26244.1"/>
    </source>
</evidence>
<accession>A0A6A0A2T0</accession>
<feature type="non-terminal residue" evidence="2">
    <location>
        <position position="69"/>
    </location>
</feature>
<dbReference type="EMBL" id="BLLF01003068">
    <property type="protein sequence ID" value="GFH26244.1"/>
    <property type="molecule type" value="Genomic_DNA"/>
</dbReference>
<feature type="region of interest" description="Disordered" evidence="1">
    <location>
        <begin position="1"/>
        <end position="20"/>
    </location>
</feature>
<comment type="caution">
    <text evidence="2">The sequence shown here is derived from an EMBL/GenBank/DDBJ whole genome shotgun (WGS) entry which is preliminary data.</text>
</comment>